<dbReference type="EMBL" id="JAMJEV010000012">
    <property type="protein sequence ID" value="MDO0824225.1"/>
    <property type="molecule type" value="Genomic_DNA"/>
</dbReference>
<dbReference type="PANTHER" id="PTHR13754:SF18">
    <property type="entry name" value="7,8-DIHYDROPTERIN-6-METHYL-4-(BETA-D-RIBOFURANOSYL)-AMINOBENZENE-5'-PHOSPHATE SYNTHASE"/>
    <property type="match status" value="1"/>
</dbReference>
<comment type="caution">
    <text evidence="2">The sequence shown here is derived from an EMBL/GenBank/DDBJ whole genome shotgun (WGS) entry which is preliminary data.</text>
</comment>
<dbReference type="Gene3D" id="3.60.15.10">
    <property type="entry name" value="Ribonuclease Z/Hydroxyacylglutathione hydrolase-like"/>
    <property type="match status" value="1"/>
</dbReference>
<dbReference type="InterPro" id="IPR052926">
    <property type="entry name" value="Metallo-beta-lactamase_dom"/>
</dbReference>
<dbReference type="Proteomes" id="UP001176021">
    <property type="component" value="Unassembled WGS sequence"/>
</dbReference>
<reference evidence="2" key="1">
    <citation type="submission" date="2022-05" db="EMBL/GenBank/DDBJ databases">
        <title>Expanded diversity of anoxic marine methylotrophy in a Black Sea sulfate reducing microorganism.</title>
        <authorList>
            <person name="Fischer P.Q."/>
            <person name="Stams A.J.M."/>
            <person name="Villanueva L."/>
            <person name="Sousa D.Z."/>
        </authorList>
    </citation>
    <scope>NUCLEOTIDE SEQUENCE</scope>
    <source>
        <strain evidence="2">P130</strain>
    </source>
</reference>
<gene>
    <name evidence="2" type="ORF">M8H41_15380</name>
</gene>
<evidence type="ECO:0000313" key="2">
    <source>
        <dbReference type="EMBL" id="MDO0824225.1"/>
    </source>
</evidence>
<sequence length="280" mass="31015">MRKLQVTILVENTVGVSVGILAEWGLSMLLDFGDEEILFDAGEQGNLINNAQILGHDLRHINRIILSHGHYDHTGGLFKLLQYRGAIPVYAHPDLFAGHFGKGGEGQANRYIGVPHCLKVLESAGAEFHWHSKPLELRPGLWLSGEIPRETPFEHIEDQLIEIKGENVVHDRIRDDLSLFYVTDRGLIILLGCAHSGLVNIVEHAKRVTNENKVRAIIGGTHLGRATLDQQLKTIDYLRGLDLECLAPNHCTGLGVLSKLATEFPSAFKWAMAGSTLDFK</sequence>
<evidence type="ECO:0000259" key="1">
    <source>
        <dbReference type="Pfam" id="PF00753"/>
    </source>
</evidence>
<dbReference type="InterPro" id="IPR001279">
    <property type="entry name" value="Metallo-B-lactamas"/>
</dbReference>
<dbReference type="InterPro" id="IPR036866">
    <property type="entry name" value="RibonucZ/Hydroxyglut_hydro"/>
</dbReference>
<dbReference type="CDD" id="cd07713">
    <property type="entry name" value="DHPS-like_MBL-fold"/>
    <property type="match status" value="1"/>
</dbReference>
<feature type="domain" description="Metallo-beta-lactamase" evidence="1">
    <location>
        <begin position="26"/>
        <end position="109"/>
    </location>
</feature>
<keyword evidence="3" id="KW-1185">Reference proteome</keyword>
<evidence type="ECO:0000313" key="3">
    <source>
        <dbReference type="Proteomes" id="UP001176021"/>
    </source>
</evidence>
<dbReference type="RefSeq" id="WP_302049213.1">
    <property type="nucleotide sequence ID" value="NZ_JAMJEV010000012.1"/>
</dbReference>
<dbReference type="SUPFAM" id="SSF56281">
    <property type="entry name" value="Metallo-hydrolase/oxidoreductase"/>
    <property type="match status" value="1"/>
</dbReference>
<dbReference type="PANTHER" id="PTHR13754">
    <property type="entry name" value="METALLO-BETA-LACTAMASE SUPERFAMILY PROTEIN"/>
    <property type="match status" value="1"/>
</dbReference>
<dbReference type="InterPro" id="IPR041712">
    <property type="entry name" value="DHPS-like_MBL-fold"/>
</dbReference>
<dbReference type="Pfam" id="PF00753">
    <property type="entry name" value="Lactamase_B"/>
    <property type="match status" value="1"/>
</dbReference>
<accession>A0ABT8QSE7</accession>
<organism evidence="2 3">
    <name type="scientific">Desulfosporosinus nitroreducens</name>
    <dbReference type="NCBI Taxonomy" id="2018668"/>
    <lineage>
        <taxon>Bacteria</taxon>
        <taxon>Bacillati</taxon>
        <taxon>Bacillota</taxon>
        <taxon>Clostridia</taxon>
        <taxon>Eubacteriales</taxon>
        <taxon>Desulfitobacteriaceae</taxon>
        <taxon>Desulfosporosinus</taxon>
    </lineage>
</organism>
<name>A0ABT8QSE7_9FIRM</name>
<proteinExistence type="predicted"/>
<protein>
    <submittedName>
        <fullName evidence="2">MBL fold metallo-hydrolase</fullName>
    </submittedName>
</protein>